<dbReference type="Gene3D" id="1.20.5.100">
    <property type="entry name" value="Cytochrome c1, transmembrane anchor, C-terminal"/>
    <property type="match status" value="1"/>
</dbReference>
<dbReference type="GO" id="GO:0000271">
    <property type="term" value="P:polysaccharide biosynthetic process"/>
    <property type="evidence" value="ECO:0007669"/>
    <property type="project" value="InterPro"/>
</dbReference>
<dbReference type="PIRSF" id="PIRSF500134">
    <property type="entry name" value="UDPglc_DH_bac"/>
    <property type="match status" value="1"/>
</dbReference>
<dbReference type="InterPro" id="IPR014026">
    <property type="entry name" value="UDP-Glc/GDP-Man_DH_dimer"/>
</dbReference>
<dbReference type="GO" id="GO:0051287">
    <property type="term" value="F:NAD binding"/>
    <property type="evidence" value="ECO:0007669"/>
    <property type="project" value="InterPro"/>
</dbReference>
<comment type="similarity">
    <text evidence="2">Belongs to the UDP-glucose/GDP-mannose dehydrogenase family.</text>
</comment>
<reference evidence="12 13" key="1">
    <citation type="submission" date="2016-03" db="EMBL/GenBank/DDBJ databases">
        <authorList>
            <person name="Ploux O."/>
        </authorList>
    </citation>
    <scope>NUCLEOTIDE SEQUENCE [LARGE SCALE GENOMIC DNA]</scope>
    <source>
        <strain evidence="12 13">UAMH 11012</strain>
    </source>
</reference>
<feature type="binding site" evidence="8">
    <location>
        <begin position="334"/>
        <end position="338"/>
    </location>
    <ligand>
        <name>substrate</name>
    </ligand>
</feature>
<dbReference type="SUPFAM" id="SSF51735">
    <property type="entry name" value="NAD(P)-binding Rossmann-fold domains"/>
    <property type="match status" value="1"/>
</dbReference>
<dbReference type="Pfam" id="PF00984">
    <property type="entry name" value="UDPG_MGDP_dh"/>
    <property type="match status" value="1"/>
</dbReference>
<feature type="domain" description="UDP-glucose/GDP-mannose dehydrogenase C-terminal" evidence="11">
    <location>
        <begin position="401"/>
        <end position="522"/>
    </location>
</feature>
<feature type="binding site" evidence="9">
    <location>
        <position position="201"/>
    </location>
    <ligand>
        <name>NAD(+)</name>
        <dbReference type="ChEBI" id="CHEBI:57540"/>
    </ligand>
</feature>
<evidence type="ECO:0000256" key="8">
    <source>
        <dbReference type="PIRSR" id="PIRSR500134-2"/>
    </source>
</evidence>
<feature type="binding site" evidence="9">
    <location>
        <position position="161"/>
    </location>
    <ligand>
        <name>NAD(+)</name>
        <dbReference type="ChEBI" id="CHEBI:57540"/>
    </ligand>
</feature>
<proteinExistence type="inferred from homology"/>
<dbReference type="FunFam" id="1.20.5.100:FF:000001">
    <property type="entry name" value="UDP-glucose 6-dehydrogenase"/>
    <property type="match status" value="1"/>
</dbReference>
<evidence type="ECO:0000256" key="1">
    <source>
        <dbReference type="ARBA" id="ARBA00004701"/>
    </source>
</evidence>
<comment type="pathway">
    <text evidence="1">Nucleotide-sugar biosynthesis; UDP-alpha-D-glucuronate biosynthesis; UDP-alpha-D-glucuronate from UDP-alpha-D-glucose: step 1/1.</text>
</comment>
<dbReference type="GO" id="GO:0006065">
    <property type="term" value="P:UDP-glucuronate biosynthetic process"/>
    <property type="evidence" value="ECO:0007669"/>
    <property type="project" value="UniProtKB-UniPathway"/>
</dbReference>
<dbReference type="NCBIfam" id="TIGR03026">
    <property type="entry name" value="NDP-sugDHase"/>
    <property type="match status" value="1"/>
</dbReference>
<feature type="active site" description="Nucleophile" evidence="7">
    <location>
        <position position="345"/>
    </location>
</feature>
<dbReference type="Pfam" id="PF03720">
    <property type="entry name" value="UDPG_MGDP_dh_C"/>
    <property type="match status" value="1"/>
</dbReference>
<feature type="binding site" evidence="9">
    <location>
        <position position="415"/>
    </location>
    <ligand>
        <name>NAD(+)</name>
        <dbReference type="ChEBI" id="CHEBI:57540"/>
    </ligand>
</feature>
<dbReference type="GO" id="GO:0003979">
    <property type="term" value="F:UDP-glucose 6-dehydrogenase activity"/>
    <property type="evidence" value="ECO:0007669"/>
    <property type="project" value="UniProtKB-EC"/>
</dbReference>
<dbReference type="PIRSF" id="PIRSF000124">
    <property type="entry name" value="UDPglc_GDPman_dh"/>
    <property type="match status" value="1"/>
</dbReference>
<dbReference type="SMART" id="SM00984">
    <property type="entry name" value="UDPG_MGDP_dh_C"/>
    <property type="match status" value="1"/>
</dbReference>
<dbReference type="InterPro" id="IPR008927">
    <property type="entry name" value="6-PGluconate_DH-like_C_sf"/>
</dbReference>
<dbReference type="GO" id="GO:0005634">
    <property type="term" value="C:nucleus"/>
    <property type="evidence" value="ECO:0007669"/>
    <property type="project" value="TreeGrafter"/>
</dbReference>
<dbReference type="InterPro" id="IPR036220">
    <property type="entry name" value="UDP-Glc/GDP-Man_DH_C_sf"/>
</dbReference>
<feature type="compositionally biased region" description="Low complexity" evidence="10">
    <location>
        <begin position="541"/>
        <end position="556"/>
    </location>
</feature>
<evidence type="ECO:0000256" key="10">
    <source>
        <dbReference type="SAM" id="MobiDB-lite"/>
    </source>
</evidence>
<accession>A0A1L7X0F4</accession>
<keyword evidence="5 9" id="KW-0520">NAD</keyword>
<feature type="binding site" evidence="8">
    <location>
        <position position="408"/>
    </location>
    <ligand>
        <name>substrate</name>
    </ligand>
</feature>
<evidence type="ECO:0000259" key="11">
    <source>
        <dbReference type="SMART" id="SM00984"/>
    </source>
</evidence>
<dbReference type="OrthoDB" id="5059218at2759"/>
<evidence type="ECO:0000256" key="9">
    <source>
        <dbReference type="PIRSR" id="PIRSR500134-3"/>
    </source>
</evidence>
<dbReference type="FunFam" id="3.40.50.720:FF:000193">
    <property type="entry name" value="UDP-glucose 6-dehydrogenase"/>
    <property type="match status" value="1"/>
</dbReference>
<feature type="binding site" evidence="8">
    <location>
        <position position="289"/>
    </location>
    <ligand>
        <name>substrate</name>
    </ligand>
</feature>
<feature type="binding site" evidence="9">
    <location>
        <position position="90"/>
    </location>
    <ligand>
        <name>NAD(+)</name>
        <dbReference type="ChEBI" id="CHEBI:57540"/>
    </ligand>
</feature>
<dbReference type="EC" id="1.1.1.22" evidence="3"/>
<feature type="binding site" evidence="9">
    <location>
        <position position="234"/>
    </location>
    <ligand>
        <name>NAD(+)</name>
        <dbReference type="ChEBI" id="CHEBI:57540"/>
    </ligand>
</feature>
<dbReference type="Pfam" id="PF03721">
    <property type="entry name" value="UDPG_MGDP_dh_N"/>
    <property type="match status" value="2"/>
</dbReference>
<protein>
    <recommendedName>
        <fullName evidence="3">UDP-glucose 6-dehydrogenase</fullName>
        <ecNumber evidence="3">1.1.1.22</ecNumber>
    </recommendedName>
</protein>
<keyword evidence="13" id="KW-1185">Reference proteome</keyword>
<feature type="binding site" evidence="9">
    <location>
        <position position="348"/>
    </location>
    <ligand>
        <name>NAD(+)</name>
        <dbReference type="ChEBI" id="CHEBI:57540"/>
    </ligand>
</feature>
<gene>
    <name evidence="12" type="ORF">PAC_08392</name>
</gene>
<dbReference type="InterPro" id="IPR014027">
    <property type="entry name" value="UDP-Glc/GDP-Man_DH_C"/>
</dbReference>
<feature type="binding site" evidence="8">
    <location>
        <begin position="231"/>
        <end position="234"/>
    </location>
    <ligand>
        <name>substrate</name>
    </ligand>
</feature>
<dbReference type="Proteomes" id="UP000184330">
    <property type="component" value="Unassembled WGS sequence"/>
</dbReference>
<feature type="binding site" evidence="9">
    <location>
        <position position="85"/>
    </location>
    <ligand>
        <name>NAD(+)</name>
        <dbReference type="ChEBI" id="CHEBI:57540"/>
    </ligand>
</feature>
<organism evidence="12 13">
    <name type="scientific">Phialocephala subalpina</name>
    <dbReference type="NCBI Taxonomy" id="576137"/>
    <lineage>
        <taxon>Eukaryota</taxon>
        <taxon>Fungi</taxon>
        <taxon>Dikarya</taxon>
        <taxon>Ascomycota</taxon>
        <taxon>Pezizomycotina</taxon>
        <taxon>Leotiomycetes</taxon>
        <taxon>Helotiales</taxon>
        <taxon>Mollisiaceae</taxon>
        <taxon>Phialocephala</taxon>
        <taxon>Phialocephala fortinii species complex</taxon>
    </lineage>
</organism>
<feature type="region of interest" description="Disordered" evidence="10">
    <location>
        <begin position="1"/>
        <end position="34"/>
    </location>
</feature>
<dbReference type="SUPFAM" id="SSF52413">
    <property type="entry name" value="UDP-glucose/GDP-mannose dehydrogenase C-terminal domain"/>
    <property type="match status" value="1"/>
</dbReference>
<evidence type="ECO:0000256" key="4">
    <source>
        <dbReference type="ARBA" id="ARBA00023002"/>
    </source>
</evidence>
<dbReference type="UniPathway" id="UPA00038">
    <property type="reaction ID" value="UER00491"/>
</dbReference>
<dbReference type="SUPFAM" id="SSF48179">
    <property type="entry name" value="6-phosphogluconate dehydrogenase C-terminal domain-like"/>
    <property type="match status" value="1"/>
</dbReference>
<sequence length="657" mass="71355">MSPIMDSSSSDTSDVLDQSPVSTNPSTPPATSTIDLPKLARESATEILPVVKVKNICCVGAGYVGGPTAAVIAFHNPNIRVTVVDKDVGRIRKWNSQHPPIHEPGLNEVVRVARDGTNATKVFVEGDFTVEMPARKQNLFFSTDVAKCVSEADIVFLSVNTPTKMTGIGAGAATNMVALEGATRDIAIAAKPGAIIVEKSTVPCRTAQIVRDTLEVHRPGVPFEILSNPEFLAEGTAIKDLLNPDRILIGSSRTKAGLAAAASLEEVYSAWVDRSRIVTVNLWSSELSKLVANAMLAQRISSINTVSAICEKTGADVDEIAKAIGRDARLGSKFLKAGLGFGGSCFKKDILSLVYLAQTLNLEEVADYWMQVITINEFQRNRFVKRVVANLHGTLIGRKISILGYAFKKDTSDTRESPAVEVVKSLLADNPSEIAIFDPRCNPEDVKDEIKRLFATTGLKLLKPDGPIEVYKDSYEACHDSSAVLILTEWDQFRYPPLKEKDSIFHKDAPSTVAPTKPTLGRTPSELDILHMMTSSRHTKPSSPSPNNSTPSSSTPQTDGTELAPPLSTDPLNRYLPEPGCADGCRDCERGQVEEVIANENLEWERIAYSMRKPKWVFDGRGLVDVEGMEKLGFRVEVIGKAAGGSRSRLHGFDADR</sequence>
<dbReference type="EMBL" id="FJOG01000012">
    <property type="protein sequence ID" value="CZR58500.1"/>
    <property type="molecule type" value="Genomic_DNA"/>
</dbReference>
<name>A0A1L7X0F4_9HELO</name>
<dbReference type="PANTHER" id="PTHR11374">
    <property type="entry name" value="UDP-GLUCOSE DEHYDROGENASE/UDP-MANNAC DEHYDROGENASE"/>
    <property type="match status" value="1"/>
</dbReference>
<dbReference type="GO" id="GO:0006024">
    <property type="term" value="P:glycosaminoglycan biosynthetic process"/>
    <property type="evidence" value="ECO:0007669"/>
    <property type="project" value="TreeGrafter"/>
</dbReference>
<comment type="catalytic activity">
    <reaction evidence="6">
        <text>UDP-alpha-D-glucose + 2 NAD(+) + H2O = UDP-alpha-D-glucuronate + 2 NADH + 3 H(+)</text>
        <dbReference type="Rhea" id="RHEA:23596"/>
        <dbReference type="ChEBI" id="CHEBI:15377"/>
        <dbReference type="ChEBI" id="CHEBI:15378"/>
        <dbReference type="ChEBI" id="CHEBI:57540"/>
        <dbReference type="ChEBI" id="CHEBI:57945"/>
        <dbReference type="ChEBI" id="CHEBI:58052"/>
        <dbReference type="ChEBI" id="CHEBI:58885"/>
        <dbReference type="EC" id="1.1.1.22"/>
    </reaction>
</comment>
<feature type="compositionally biased region" description="Low complexity" evidence="10">
    <location>
        <begin position="1"/>
        <end position="33"/>
    </location>
</feature>
<dbReference type="Gene3D" id="3.40.50.720">
    <property type="entry name" value="NAD(P)-binding Rossmann-like Domain"/>
    <property type="match status" value="2"/>
</dbReference>
<dbReference type="FunFam" id="3.40.50.720:FF:000032">
    <property type="entry name" value="UDP-glucose 6-dehydrogenase"/>
    <property type="match status" value="1"/>
</dbReference>
<dbReference type="STRING" id="576137.A0A1L7X0F4"/>
<evidence type="ECO:0000256" key="2">
    <source>
        <dbReference type="ARBA" id="ARBA00006601"/>
    </source>
</evidence>
<dbReference type="PANTHER" id="PTHR11374:SF3">
    <property type="entry name" value="UDP-GLUCOSE 6-DEHYDROGENASE"/>
    <property type="match status" value="1"/>
</dbReference>
<evidence type="ECO:0000256" key="6">
    <source>
        <dbReference type="ARBA" id="ARBA00047473"/>
    </source>
</evidence>
<evidence type="ECO:0000313" key="13">
    <source>
        <dbReference type="Proteomes" id="UP000184330"/>
    </source>
</evidence>
<dbReference type="InterPro" id="IPR017476">
    <property type="entry name" value="UDP-Glc/GDP-Man"/>
</dbReference>
<dbReference type="AlphaFoldDB" id="A0A1L7X0F4"/>
<feature type="binding site" evidence="8">
    <location>
        <position position="342"/>
    </location>
    <ligand>
        <name>substrate</name>
    </ligand>
</feature>
<dbReference type="InterPro" id="IPR001732">
    <property type="entry name" value="UDP-Glc/GDP-Man_DH_N"/>
</dbReference>
<keyword evidence="4" id="KW-0560">Oxidoreductase</keyword>
<evidence type="ECO:0000313" key="12">
    <source>
        <dbReference type="EMBL" id="CZR58500.1"/>
    </source>
</evidence>
<dbReference type="InterPro" id="IPR028357">
    <property type="entry name" value="UDPglc_DH_bac"/>
</dbReference>
<dbReference type="InterPro" id="IPR036291">
    <property type="entry name" value="NAD(P)-bd_dom_sf"/>
</dbReference>
<dbReference type="InterPro" id="IPR028356">
    <property type="entry name" value="UDPglc_DH_euk"/>
</dbReference>
<evidence type="ECO:0000256" key="3">
    <source>
        <dbReference type="ARBA" id="ARBA00012954"/>
    </source>
</evidence>
<evidence type="ECO:0000256" key="5">
    <source>
        <dbReference type="ARBA" id="ARBA00023027"/>
    </source>
</evidence>
<evidence type="ECO:0000256" key="7">
    <source>
        <dbReference type="PIRSR" id="PIRSR500134-1"/>
    </source>
</evidence>
<feature type="region of interest" description="Disordered" evidence="10">
    <location>
        <begin position="535"/>
        <end position="578"/>
    </location>
</feature>